<dbReference type="RefSeq" id="WP_187572123.1">
    <property type="nucleotide sequence ID" value="NZ_CP060731.1"/>
</dbReference>
<evidence type="ECO:0000256" key="1">
    <source>
        <dbReference type="ARBA" id="ARBA00022500"/>
    </source>
</evidence>
<proteinExistence type="predicted"/>
<dbReference type="Proteomes" id="UP000515838">
    <property type="component" value="Chromosome"/>
</dbReference>
<dbReference type="InterPro" id="IPR037257">
    <property type="entry name" value="T2SS_E_N_sf"/>
</dbReference>
<sequence length="281" mass="29820">MAAKFLGQFLLERGTLTPAQLLAALDAQRASNPLLGELAIHHGMLDALQARRINERQRAEDRRFGDIALEMGWLSEGQLDVLLAAQKKGRKLFGQILVEQGVLTAEQLETELAAHRRDLDEANHALALGIAGHSLADVVTSAIRVCNRLFPRLVGSQCQAAGIAHDAALDACEVTAHVRITSGSESLLVGVGCSRATMHAMACALLSLAPEQCDDELAVDALGELVNVLMGYVVRDTLPDDAVYCAQPPSTQLSAADLAATGRTLALAMASQRGDFVLIVG</sequence>
<evidence type="ECO:0000313" key="3">
    <source>
        <dbReference type="Proteomes" id="UP000515838"/>
    </source>
</evidence>
<dbReference type="Gene3D" id="3.40.1550.10">
    <property type="entry name" value="CheC-like"/>
    <property type="match status" value="1"/>
</dbReference>
<dbReference type="InterPro" id="IPR028976">
    <property type="entry name" value="CheC-like_sf"/>
</dbReference>
<organism evidence="2 3">
    <name type="scientific">Pseudoxanthomonas mexicana</name>
    <dbReference type="NCBI Taxonomy" id="128785"/>
    <lineage>
        <taxon>Bacteria</taxon>
        <taxon>Pseudomonadati</taxon>
        <taxon>Pseudomonadota</taxon>
        <taxon>Gammaproteobacteria</taxon>
        <taxon>Lysobacterales</taxon>
        <taxon>Lysobacteraceae</taxon>
        <taxon>Pseudoxanthomonas</taxon>
    </lineage>
</organism>
<dbReference type="EMBL" id="CP060731">
    <property type="protein sequence ID" value="QNN76287.1"/>
    <property type="molecule type" value="Genomic_DNA"/>
</dbReference>
<reference evidence="2 3" key="1">
    <citation type="submission" date="2020-08" db="EMBL/GenBank/DDBJ databases">
        <title>Streptomycin Non-resistant strain, P. mexicana.</title>
        <authorList>
            <person name="Ganesh-Kumar S."/>
            <person name="Zhe T."/>
            <person name="Yu Z."/>
            <person name="Min Y."/>
        </authorList>
    </citation>
    <scope>NUCLEOTIDE SEQUENCE [LARGE SCALE GENOMIC DNA]</scope>
    <source>
        <strain evidence="2 3">GTZY2</strain>
    </source>
</reference>
<dbReference type="SUPFAM" id="SSF160246">
    <property type="entry name" value="EspE N-terminal domain-like"/>
    <property type="match status" value="2"/>
</dbReference>
<dbReference type="GeneID" id="81471280"/>
<dbReference type="GO" id="GO:0006935">
    <property type="term" value="P:chemotaxis"/>
    <property type="evidence" value="ECO:0007669"/>
    <property type="project" value="UniProtKB-KW"/>
</dbReference>
<keyword evidence="1" id="KW-0145">Chemotaxis</keyword>
<dbReference type="AlphaFoldDB" id="A0A7G9T862"/>
<accession>A0A7G9T862</accession>
<evidence type="ECO:0000313" key="2">
    <source>
        <dbReference type="EMBL" id="QNN76287.1"/>
    </source>
</evidence>
<gene>
    <name evidence="2" type="ORF">IAE60_09895</name>
</gene>
<name>A0A7G9T862_PSEMX</name>
<protein>
    <submittedName>
        <fullName evidence="2">Chemotaxis protein CheX</fullName>
    </submittedName>
</protein>